<keyword evidence="1" id="KW-0812">Transmembrane</keyword>
<keyword evidence="1" id="KW-1133">Transmembrane helix</keyword>
<keyword evidence="3" id="KW-1185">Reference proteome</keyword>
<reference evidence="2 3" key="1">
    <citation type="submission" date="2016-04" db="EMBL/GenBank/DDBJ databases">
        <title>Evolutionary innovation and constraint leading to complex multicellularity in the Ascomycota.</title>
        <authorList>
            <person name="Cisse O."/>
            <person name="Nguyen A."/>
            <person name="Hewitt D.A."/>
            <person name="Jedd G."/>
            <person name="Stajich J.E."/>
        </authorList>
    </citation>
    <scope>NUCLEOTIDE SEQUENCE [LARGE SCALE GENOMIC DNA]</scope>
    <source>
        <strain evidence="2 3">DAH-3</strain>
    </source>
</reference>
<evidence type="ECO:0000313" key="2">
    <source>
        <dbReference type="EMBL" id="OLL22212.1"/>
    </source>
</evidence>
<name>A0A1U7LI37_NEOID</name>
<dbReference type="EMBL" id="LXFE01003725">
    <property type="protein sequence ID" value="OLL22212.1"/>
    <property type="molecule type" value="Genomic_DNA"/>
</dbReference>
<proteinExistence type="predicted"/>
<dbReference type="AlphaFoldDB" id="A0A1U7LI37"/>
<accession>A0A1U7LI37</accession>
<evidence type="ECO:0000313" key="3">
    <source>
        <dbReference type="Proteomes" id="UP000186594"/>
    </source>
</evidence>
<feature type="transmembrane region" description="Helical" evidence="1">
    <location>
        <begin position="368"/>
        <end position="389"/>
    </location>
</feature>
<evidence type="ECO:0000256" key="1">
    <source>
        <dbReference type="SAM" id="Phobius"/>
    </source>
</evidence>
<organism evidence="2 3">
    <name type="scientific">Neolecta irregularis (strain DAH-3)</name>
    <dbReference type="NCBI Taxonomy" id="1198029"/>
    <lineage>
        <taxon>Eukaryota</taxon>
        <taxon>Fungi</taxon>
        <taxon>Dikarya</taxon>
        <taxon>Ascomycota</taxon>
        <taxon>Taphrinomycotina</taxon>
        <taxon>Neolectales</taxon>
        <taxon>Neolectaceae</taxon>
        <taxon>Neolecta</taxon>
    </lineage>
</organism>
<dbReference type="Proteomes" id="UP000186594">
    <property type="component" value="Unassembled WGS sequence"/>
</dbReference>
<sequence>MAPDWQPLSVFLSPLEAGIDYYRVVRNNLDLDMVHLSHERKESVLDLDYQNILFSSCFMNKEANALSHIHPLERQELIFWMEEIIFATCYENQVSVHQCIVECHALMDFICSNPGQTPSQFLVKHDYISTTQSSFLTHAHLVLEIFFKFMDLNLTEDISIADTFAKSFQASVKTHRLQIKDTLRTEFPDYKEVGSSTIYRIYKTFGLEPNKLQQMGVTTWVDRGGLSVICSKNWLLHLRAQHFQHHITVAIYNGKCPLYKLFKYHRLKLKTGLTLNSEFEFLESLGRLLYRSTYALFPDYASQEWLKRVLDRSAYIDVVGASYHLGPVGPNGPGILYYNRLAKLQHMLTKPTSRIIMDIYTQSLTSPLTFYALIFSFIIGVLSIVSLVISGMQVSLADVANDLSRAQLHQ</sequence>
<comment type="caution">
    <text evidence="2">The sequence shown here is derived from an EMBL/GenBank/DDBJ whole genome shotgun (WGS) entry which is preliminary data.</text>
</comment>
<keyword evidence="1" id="KW-0472">Membrane</keyword>
<gene>
    <name evidence="2" type="ORF">NEOLI_004542</name>
</gene>
<protein>
    <submittedName>
        <fullName evidence="2">Uncharacterized protein</fullName>
    </submittedName>
</protein>